<evidence type="ECO:0000313" key="2">
    <source>
        <dbReference type="Proteomes" id="UP001596099"/>
    </source>
</evidence>
<dbReference type="RefSeq" id="WP_247415506.1">
    <property type="nucleotide sequence ID" value="NZ_JALLGW010000001.1"/>
</dbReference>
<dbReference type="Proteomes" id="UP001596099">
    <property type="component" value="Unassembled WGS sequence"/>
</dbReference>
<organism evidence="1 2">
    <name type="scientific">Halomarina salina</name>
    <dbReference type="NCBI Taxonomy" id="1872699"/>
    <lineage>
        <taxon>Archaea</taxon>
        <taxon>Methanobacteriati</taxon>
        <taxon>Methanobacteriota</taxon>
        <taxon>Stenosarchaea group</taxon>
        <taxon>Halobacteria</taxon>
        <taxon>Halobacteriales</taxon>
        <taxon>Natronomonadaceae</taxon>
        <taxon>Halomarina</taxon>
    </lineage>
</organism>
<protein>
    <submittedName>
        <fullName evidence="1">VanZ family protein</fullName>
    </submittedName>
</protein>
<proteinExistence type="predicted"/>
<dbReference type="PANTHER" id="PTHR28008:SF1">
    <property type="entry name" value="DOMAIN PROTEIN, PUTATIVE (AFU_ORTHOLOGUE AFUA_3G10980)-RELATED"/>
    <property type="match status" value="1"/>
</dbReference>
<comment type="caution">
    <text evidence="1">The sequence shown here is derived from an EMBL/GenBank/DDBJ whole genome shotgun (WGS) entry which is preliminary data.</text>
</comment>
<dbReference type="EMBL" id="JBHSQH010000001">
    <property type="protein sequence ID" value="MFC5972332.1"/>
    <property type="molecule type" value="Genomic_DNA"/>
</dbReference>
<reference evidence="1 2" key="1">
    <citation type="journal article" date="2019" name="Int. J. Syst. Evol. Microbiol.">
        <title>The Global Catalogue of Microorganisms (GCM) 10K type strain sequencing project: providing services to taxonomists for standard genome sequencing and annotation.</title>
        <authorList>
            <consortium name="The Broad Institute Genomics Platform"/>
            <consortium name="The Broad Institute Genome Sequencing Center for Infectious Disease"/>
            <person name="Wu L."/>
            <person name="Ma J."/>
        </authorList>
    </citation>
    <scope>NUCLEOTIDE SEQUENCE [LARGE SCALE GENOMIC DNA]</scope>
    <source>
        <strain evidence="1 2">CGMCC 1.12543</strain>
    </source>
</reference>
<gene>
    <name evidence="1" type="ORF">ACFPYI_13405</name>
</gene>
<sequence>MTSSANRRRYRRTALVAAVVFVTSVVELPDRGPPPRDPLGIAGVDKWSHLFGYAVLARSFAEAVDAQSWRSLAAVACLVTGYGAALEWLQHSLTGRLYERGDVAANALGALLGVATWRLHDATSDDDPRCDPDANCVRPDTLRLSGR</sequence>
<name>A0ABD5RPM0_9EURY</name>
<keyword evidence="2" id="KW-1185">Reference proteome</keyword>
<accession>A0ABD5RPM0</accession>
<evidence type="ECO:0000313" key="1">
    <source>
        <dbReference type="EMBL" id="MFC5972332.1"/>
    </source>
</evidence>
<dbReference type="NCBIfam" id="NF037970">
    <property type="entry name" value="vanZ_1"/>
    <property type="match status" value="1"/>
</dbReference>
<dbReference type="PANTHER" id="PTHR28008">
    <property type="entry name" value="DOMAIN PROTEIN, PUTATIVE (AFU_ORTHOLOGUE AFUA_3G10980)-RELATED"/>
    <property type="match status" value="1"/>
</dbReference>
<dbReference type="AlphaFoldDB" id="A0ABD5RPM0"/>